<sequence>MAAQKFGGTWSILKVDAVANYMEKFNTALKYQSFKRIYIDAFAGSGDFSFDATSAPLLDEHEAVRVHEGSARRALAVDPPFTRLIFIDRKPANIRALKSLGTQDERVTIISGDANIEVKQIISKINWEDTRGVIFLDPFGNSVGWETLRAIARTKLDLWYLFPLSGVYRNAPNNHALLTEDKRSTLNFILGTNEWESAFYAAPPVTGAPDLFGYVQPAAGMQRVLNPDGIEAWVKRRLEDEFPLVLPPARILGKTNAPMFSLFFAMANHSKAAQKVGRPIATAVLKNLR</sequence>
<dbReference type="InterPro" id="IPR029063">
    <property type="entry name" value="SAM-dependent_MTases_sf"/>
</dbReference>
<dbReference type="RefSeq" id="WP_379722872.1">
    <property type="nucleotide sequence ID" value="NZ_JBHRYJ010000001.1"/>
</dbReference>
<comment type="caution">
    <text evidence="1">The sequence shown here is derived from an EMBL/GenBank/DDBJ whole genome shotgun (WGS) entry which is preliminary data.</text>
</comment>
<protein>
    <submittedName>
        <fullName evidence="1">Three-Cys-motif partner protein TcmP</fullName>
    </submittedName>
</protein>
<reference evidence="2" key="1">
    <citation type="journal article" date="2019" name="Int. J. Syst. Evol. Microbiol.">
        <title>The Global Catalogue of Microorganisms (GCM) 10K type strain sequencing project: providing services to taxonomists for standard genome sequencing and annotation.</title>
        <authorList>
            <consortium name="The Broad Institute Genomics Platform"/>
            <consortium name="The Broad Institute Genome Sequencing Center for Infectious Disease"/>
            <person name="Wu L."/>
            <person name="Ma J."/>
        </authorList>
    </citation>
    <scope>NUCLEOTIDE SEQUENCE [LARGE SCALE GENOMIC DNA]</scope>
    <source>
        <strain evidence="2">KCTC 42182</strain>
    </source>
</reference>
<accession>A0ABV7VC46</accession>
<evidence type="ECO:0000313" key="1">
    <source>
        <dbReference type="EMBL" id="MFC3675048.1"/>
    </source>
</evidence>
<evidence type="ECO:0000313" key="2">
    <source>
        <dbReference type="Proteomes" id="UP001595711"/>
    </source>
</evidence>
<dbReference type="SUPFAM" id="SSF53335">
    <property type="entry name" value="S-adenosyl-L-methionine-dependent methyltransferases"/>
    <property type="match status" value="1"/>
</dbReference>
<organism evidence="1 2">
    <name type="scientific">Ferrovibrio xuzhouensis</name>
    <dbReference type="NCBI Taxonomy" id="1576914"/>
    <lineage>
        <taxon>Bacteria</taxon>
        <taxon>Pseudomonadati</taxon>
        <taxon>Pseudomonadota</taxon>
        <taxon>Alphaproteobacteria</taxon>
        <taxon>Rhodospirillales</taxon>
        <taxon>Rhodospirillaceae</taxon>
        <taxon>Ferrovibrio</taxon>
    </lineage>
</organism>
<dbReference type="EMBL" id="JBHRYJ010000001">
    <property type="protein sequence ID" value="MFC3675048.1"/>
    <property type="molecule type" value="Genomic_DNA"/>
</dbReference>
<dbReference type="Proteomes" id="UP001595711">
    <property type="component" value="Unassembled WGS sequence"/>
</dbReference>
<proteinExistence type="predicted"/>
<name>A0ABV7VC46_9PROT</name>
<keyword evidence="2" id="KW-1185">Reference proteome</keyword>
<dbReference type="InterPro" id="IPR031009">
    <property type="entry name" value="Tcm_partner"/>
</dbReference>
<gene>
    <name evidence="1" type="primary">tcmP</name>
    <name evidence="1" type="ORF">ACFOOQ_05820</name>
</gene>
<dbReference type="NCBIfam" id="TIGR04474">
    <property type="entry name" value="tcm_partner"/>
    <property type="match status" value="1"/>
</dbReference>